<feature type="region of interest" description="Disordered" evidence="1">
    <location>
        <begin position="28"/>
        <end position="80"/>
    </location>
</feature>
<feature type="compositionally biased region" description="Basic and acidic residues" evidence="1">
    <location>
        <begin position="204"/>
        <end position="218"/>
    </location>
</feature>
<feature type="compositionally biased region" description="Polar residues" evidence="1">
    <location>
        <begin position="468"/>
        <end position="498"/>
    </location>
</feature>
<feature type="region of interest" description="Disordered" evidence="1">
    <location>
        <begin position="468"/>
        <end position="545"/>
    </location>
</feature>
<feature type="compositionally biased region" description="Polar residues" evidence="1">
    <location>
        <begin position="120"/>
        <end position="138"/>
    </location>
</feature>
<dbReference type="EMBL" id="RWJN01000673">
    <property type="protein sequence ID" value="TCD60040.1"/>
    <property type="molecule type" value="Genomic_DNA"/>
</dbReference>
<feature type="compositionally biased region" description="Low complexity" evidence="1">
    <location>
        <begin position="39"/>
        <end position="57"/>
    </location>
</feature>
<feature type="compositionally biased region" description="Pro residues" evidence="1">
    <location>
        <begin position="28"/>
        <end position="38"/>
    </location>
</feature>
<proteinExistence type="predicted"/>
<feature type="region of interest" description="Disordered" evidence="1">
    <location>
        <begin position="304"/>
        <end position="362"/>
    </location>
</feature>
<keyword evidence="3" id="KW-1185">Reference proteome</keyword>
<gene>
    <name evidence="2" type="ORF">EIP91_010849</name>
</gene>
<evidence type="ECO:0000313" key="3">
    <source>
        <dbReference type="Proteomes" id="UP000292702"/>
    </source>
</evidence>
<dbReference type="STRING" id="92696.A0A4R0R060"/>
<evidence type="ECO:0000313" key="2">
    <source>
        <dbReference type="EMBL" id="TCD60040.1"/>
    </source>
</evidence>
<organism evidence="2 3">
    <name type="scientific">Steccherinum ochraceum</name>
    <dbReference type="NCBI Taxonomy" id="92696"/>
    <lineage>
        <taxon>Eukaryota</taxon>
        <taxon>Fungi</taxon>
        <taxon>Dikarya</taxon>
        <taxon>Basidiomycota</taxon>
        <taxon>Agaricomycotina</taxon>
        <taxon>Agaricomycetes</taxon>
        <taxon>Polyporales</taxon>
        <taxon>Steccherinaceae</taxon>
        <taxon>Steccherinum</taxon>
    </lineage>
</organism>
<reference evidence="2 3" key="1">
    <citation type="submission" date="2018-11" db="EMBL/GenBank/DDBJ databases">
        <title>Genome assembly of Steccherinum ochraceum LE-BIN_3174, the white-rot fungus of the Steccherinaceae family (The Residual Polyporoid clade, Polyporales, Basidiomycota).</title>
        <authorList>
            <person name="Fedorova T.V."/>
            <person name="Glazunova O.A."/>
            <person name="Landesman E.O."/>
            <person name="Moiseenko K.V."/>
            <person name="Psurtseva N.V."/>
            <person name="Savinova O.S."/>
            <person name="Shakhova N.V."/>
            <person name="Tyazhelova T.V."/>
            <person name="Vasina D.V."/>
        </authorList>
    </citation>
    <scope>NUCLEOTIDE SEQUENCE [LARGE SCALE GENOMIC DNA]</scope>
    <source>
        <strain evidence="2 3">LE-BIN_3174</strain>
    </source>
</reference>
<dbReference type="AlphaFoldDB" id="A0A4R0R060"/>
<feature type="compositionally biased region" description="Basic and acidic residues" evidence="1">
    <location>
        <begin position="502"/>
        <end position="511"/>
    </location>
</feature>
<feature type="compositionally biased region" description="Low complexity" evidence="1">
    <location>
        <begin position="332"/>
        <end position="348"/>
    </location>
</feature>
<feature type="region of interest" description="Disordered" evidence="1">
    <location>
        <begin position="583"/>
        <end position="886"/>
    </location>
</feature>
<feature type="compositionally biased region" description="Polar residues" evidence="1">
    <location>
        <begin position="847"/>
        <end position="859"/>
    </location>
</feature>
<feature type="compositionally biased region" description="Low complexity" evidence="1">
    <location>
        <begin position="707"/>
        <end position="756"/>
    </location>
</feature>
<dbReference type="OrthoDB" id="3064136at2759"/>
<comment type="caution">
    <text evidence="2">The sequence shown here is derived from an EMBL/GenBank/DDBJ whole genome shotgun (WGS) entry which is preliminary data.</text>
</comment>
<sequence length="886" mass="93282">MTSTYTESRLADRRNAVPLLLSSFPAPPTHIPASPIPGSPFGIPSPMSAPSMAALANNPPPSLPPSSPLPPVPGPSPISEQDTLMFISAARSRRASKLSLASSASSYSYRDSIATLASVRSTSSVVGNVQPMSPTSPTFGEMPLSSSTRSLRSLPSSSSLAASTSRLLPPELAMQPRISEEEPSDLTRMSLDELTMAPTPEPGRAGDDSDEEASRISHVEVSTARKVRLTHRSRTDPLNDSISSIELRDLPALQDDEDDKMPIPARPPMSRSLSSPATNLVRAFSRSKLNKALPPLPARVSVISEPAHGGRSESPDISSIIASTPKPRRKSASALSRSGSRSQSQSRRAGVKRRVSEGQTGPFTVTVDSFDLQDLSRARTAGKGSELPYVRRHEEEILDDDASFVSDYGEYINGGDGSMMDPEPLDHDAEMRLERQLEGDGSDSDSSIDVQTPLPNLMLRDGLLSPNSKLLPQSITGPTPQASSDRMSLASTTASVMTKSGLFKDSRDTHQRRTRHRDGRLLRGGIGLTTGLGWSDSEDEDAPSPLTRRLSSLILSRKSSSNSLGAPHLSRSVSDTLTSASAALDQHQRSIKSKPSLPPTSWPRKTAMRSSASSTSTMQSTTFGGSSARTSNATDYSSVPSSRRTSETMPACEEAAHESSSSTSSASSVPMPVTPADNAPVPSWIEKRSKTPSKLAVRKTPSTMSLRGGASSGIPSSSRSRTMSTSSNTSSVGASVGSHAPTGMRTPSSSMSSRTPIPRPLRLPHASTSLHASSLSTPSISPRSSAASSPIGPAQTRTRAVSGTAARSPAPKQTRPGGAVPLSAPASASSMERPKPRTGTGMVYRTGASSTPSGRQTATGMRPPSTLAMRPPSTPLLRATASGLRR</sequence>
<feature type="compositionally biased region" description="Low complexity" evidence="1">
    <location>
        <begin position="658"/>
        <end position="668"/>
    </location>
</feature>
<feature type="compositionally biased region" description="Low complexity" evidence="1">
    <location>
        <begin position="143"/>
        <end position="170"/>
    </location>
</feature>
<feature type="compositionally biased region" description="Polar residues" evidence="1">
    <location>
        <begin position="628"/>
        <end position="643"/>
    </location>
</feature>
<dbReference type="Proteomes" id="UP000292702">
    <property type="component" value="Unassembled WGS sequence"/>
</dbReference>
<feature type="compositionally biased region" description="Pro residues" evidence="1">
    <location>
        <begin position="58"/>
        <end position="76"/>
    </location>
</feature>
<feature type="compositionally biased region" description="Low complexity" evidence="1">
    <location>
        <begin position="764"/>
        <end position="794"/>
    </location>
</feature>
<feature type="compositionally biased region" description="Low complexity" evidence="1">
    <location>
        <begin position="608"/>
        <end position="627"/>
    </location>
</feature>
<evidence type="ECO:0000256" key="1">
    <source>
        <dbReference type="SAM" id="MobiDB-lite"/>
    </source>
</evidence>
<protein>
    <submittedName>
        <fullName evidence="2">Uncharacterized protein</fullName>
    </submittedName>
</protein>
<feature type="region of interest" description="Disordered" evidence="1">
    <location>
        <begin position="120"/>
        <end position="277"/>
    </location>
</feature>
<feature type="compositionally biased region" description="Low complexity" evidence="1">
    <location>
        <begin position="816"/>
        <end position="830"/>
    </location>
</feature>
<name>A0A4R0R060_9APHY</name>
<accession>A0A4R0R060</accession>